<dbReference type="OrthoDB" id="5842234at2759"/>
<dbReference type="Gene3D" id="3.60.10.10">
    <property type="entry name" value="Endonuclease/exonuclease/phosphatase"/>
    <property type="match status" value="1"/>
</dbReference>
<dbReference type="OMA" id="RRRCSEW"/>
<name>A0A7I4Y906_HAECO</name>
<evidence type="ECO:0000313" key="1">
    <source>
        <dbReference type="Proteomes" id="UP000025227"/>
    </source>
</evidence>
<reference evidence="2" key="1">
    <citation type="submission" date="2020-12" db="UniProtKB">
        <authorList>
            <consortium name="WormBaseParasite"/>
        </authorList>
    </citation>
    <scope>IDENTIFICATION</scope>
    <source>
        <strain evidence="2">MHco3</strain>
    </source>
</reference>
<proteinExistence type="predicted"/>
<protein>
    <submittedName>
        <fullName evidence="2">Endo/exonuclease/phosphatase domain-containing protein</fullName>
    </submittedName>
</protein>
<dbReference type="SUPFAM" id="SSF56219">
    <property type="entry name" value="DNase I-like"/>
    <property type="match status" value="1"/>
</dbReference>
<dbReference type="Proteomes" id="UP000025227">
    <property type="component" value="Unplaced"/>
</dbReference>
<sequence length="140" mass="15802">MEPPSFVVKRFPRETSGVGFDVHPSVVHPVDSDEDLLLRFAILRLQHKVISIVNTYSPHSTAEKVELDAFHDRLEKNIHNEKFFYKPVVGDFNARLSKAQEEEFRIGKLGMGDGNENGNSLAGLLFAARLFHANSLLQEN</sequence>
<dbReference type="InterPro" id="IPR036691">
    <property type="entry name" value="Endo/exonu/phosph_ase_sf"/>
</dbReference>
<dbReference type="WBParaSite" id="HCON_00064790-00001">
    <property type="protein sequence ID" value="HCON_00064790-00001"/>
    <property type="gene ID" value="HCON_00064790"/>
</dbReference>
<organism evidence="1 2">
    <name type="scientific">Haemonchus contortus</name>
    <name type="common">Barber pole worm</name>
    <dbReference type="NCBI Taxonomy" id="6289"/>
    <lineage>
        <taxon>Eukaryota</taxon>
        <taxon>Metazoa</taxon>
        <taxon>Ecdysozoa</taxon>
        <taxon>Nematoda</taxon>
        <taxon>Chromadorea</taxon>
        <taxon>Rhabditida</taxon>
        <taxon>Rhabditina</taxon>
        <taxon>Rhabditomorpha</taxon>
        <taxon>Strongyloidea</taxon>
        <taxon>Trichostrongylidae</taxon>
        <taxon>Haemonchus</taxon>
    </lineage>
</organism>
<evidence type="ECO:0000313" key="2">
    <source>
        <dbReference type="WBParaSite" id="HCON_00064790-00001"/>
    </source>
</evidence>
<accession>A0A7I4Y906</accession>
<dbReference type="AlphaFoldDB" id="A0A7I4Y906"/>
<keyword evidence="1" id="KW-1185">Reference proteome</keyword>